<feature type="compositionally biased region" description="Polar residues" evidence="1">
    <location>
        <begin position="29"/>
        <end position="48"/>
    </location>
</feature>
<evidence type="ECO:0000313" key="3">
    <source>
        <dbReference type="EMBL" id="CAF4804192.1"/>
    </source>
</evidence>
<dbReference type="Proteomes" id="UP000681720">
    <property type="component" value="Unassembled WGS sequence"/>
</dbReference>
<dbReference type="AlphaFoldDB" id="A0A8S3BBL8"/>
<comment type="caution">
    <text evidence="3">The sequence shown here is derived from an EMBL/GenBank/DDBJ whole genome shotgun (WGS) entry which is preliminary data.</text>
</comment>
<organism evidence="3 4">
    <name type="scientific">Rotaria magnacalcarata</name>
    <dbReference type="NCBI Taxonomy" id="392030"/>
    <lineage>
        <taxon>Eukaryota</taxon>
        <taxon>Metazoa</taxon>
        <taxon>Spiralia</taxon>
        <taxon>Gnathifera</taxon>
        <taxon>Rotifera</taxon>
        <taxon>Eurotatoria</taxon>
        <taxon>Bdelloidea</taxon>
        <taxon>Philodinida</taxon>
        <taxon>Philodinidae</taxon>
        <taxon>Rotaria</taxon>
    </lineage>
</organism>
<name>A0A8S3BBL8_9BILA</name>
<sequence length="55" mass="6057">DDQFEFSTLSKPSSTSSMDSTTNITNSNGSVVNTKTPFNNDIHSGNKSTLRRYAR</sequence>
<protein>
    <submittedName>
        <fullName evidence="3">Uncharacterized protein</fullName>
    </submittedName>
</protein>
<accession>A0A8S3BBL8</accession>
<evidence type="ECO:0000256" key="1">
    <source>
        <dbReference type="SAM" id="MobiDB-lite"/>
    </source>
</evidence>
<dbReference type="EMBL" id="CAJOBJ010150551">
    <property type="protein sequence ID" value="CAF4804192.1"/>
    <property type="molecule type" value="Genomic_DNA"/>
</dbReference>
<feature type="compositionally biased region" description="Low complexity" evidence="1">
    <location>
        <begin position="7"/>
        <end position="28"/>
    </location>
</feature>
<proteinExistence type="predicted"/>
<dbReference type="EMBL" id="CAJOBJ010100352">
    <property type="protein sequence ID" value="CAF4584550.1"/>
    <property type="molecule type" value="Genomic_DNA"/>
</dbReference>
<feature type="region of interest" description="Disordered" evidence="1">
    <location>
        <begin position="1"/>
        <end position="55"/>
    </location>
</feature>
<reference evidence="3" key="1">
    <citation type="submission" date="2021-02" db="EMBL/GenBank/DDBJ databases">
        <authorList>
            <person name="Nowell W R."/>
        </authorList>
    </citation>
    <scope>NUCLEOTIDE SEQUENCE</scope>
</reference>
<feature type="non-terminal residue" evidence="3">
    <location>
        <position position="1"/>
    </location>
</feature>
<evidence type="ECO:0000313" key="4">
    <source>
        <dbReference type="Proteomes" id="UP000681720"/>
    </source>
</evidence>
<gene>
    <name evidence="2" type="ORF">GIL414_LOCUS38224</name>
    <name evidence="3" type="ORF">GIL414_LOCUS47293</name>
</gene>
<evidence type="ECO:0000313" key="2">
    <source>
        <dbReference type="EMBL" id="CAF4584550.1"/>
    </source>
</evidence>